<dbReference type="PANTHER" id="PTHR33365:SF11">
    <property type="entry name" value="TAT PATHWAY SIGNAL SEQUENCE"/>
    <property type="match status" value="1"/>
</dbReference>
<dbReference type="GO" id="GO:0016491">
    <property type="term" value="F:oxidoreductase activity"/>
    <property type="evidence" value="ECO:0007669"/>
    <property type="project" value="UniProtKB-KW"/>
</dbReference>
<keyword evidence="4" id="KW-1133">Transmembrane helix</keyword>
<evidence type="ECO:0000313" key="6">
    <source>
        <dbReference type="EMBL" id="CAG5183653.1"/>
    </source>
</evidence>
<evidence type="ECO:0000256" key="2">
    <source>
        <dbReference type="ARBA" id="ARBA00023002"/>
    </source>
</evidence>
<keyword evidence="2" id="KW-0560">Oxidoreductase</keyword>
<evidence type="ECO:0000256" key="3">
    <source>
        <dbReference type="ARBA" id="ARBA00035112"/>
    </source>
</evidence>
<dbReference type="Pfam" id="PF11807">
    <property type="entry name" value="UstYa"/>
    <property type="match status" value="1"/>
</dbReference>
<name>A0A8J2I591_9PLEO</name>
<gene>
    <name evidence="6" type="ORF">ALTATR162_LOCUS10688</name>
    <name evidence="5" type="ORF">ALTATR162_LOCUS8057</name>
</gene>
<comment type="caution">
    <text evidence="5">The sequence shown here is derived from an EMBL/GenBank/DDBJ whole genome shotgun (WGS) entry which is preliminary data.</text>
</comment>
<accession>A0A8J2I591</accession>
<evidence type="ECO:0000256" key="1">
    <source>
        <dbReference type="ARBA" id="ARBA00004685"/>
    </source>
</evidence>
<keyword evidence="4" id="KW-0472">Membrane</keyword>
<keyword evidence="7" id="KW-1185">Reference proteome</keyword>
<dbReference type="InterPro" id="IPR021765">
    <property type="entry name" value="UstYa-like"/>
</dbReference>
<feature type="transmembrane region" description="Helical" evidence="4">
    <location>
        <begin position="38"/>
        <end position="57"/>
    </location>
</feature>
<dbReference type="GeneID" id="67010876"/>
<comment type="pathway">
    <text evidence="1">Mycotoxin biosynthesis.</text>
</comment>
<dbReference type="AlphaFoldDB" id="A0A8J2I591"/>
<dbReference type="EMBL" id="CAJRGZ010000022">
    <property type="protein sequence ID" value="CAG5175349.1"/>
    <property type="molecule type" value="Genomic_DNA"/>
</dbReference>
<dbReference type="Proteomes" id="UP000676310">
    <property type="component" value="Unassembled WGS sequence"/>
</dbReference>
<dbReference type="EMBL" id="CAJRGZ010000029">
    <property type="protein sequence ID" value="CAG5183653.1"/>
    <property type="molecule type" value="Genomic_DNA"/>
</dbReference>
<sequence length="248" mass="27915">MAYTRLSDDASIESSYEKVEPSESPLHSFFRYFSYKNLFGAFLVLWIATLAMLAWVWGQKTSTYGNHAANLLPFPPVPSRIVTFNPNPKFHYTAKDAGGPAWSALMPNDGGIVSIADPKRYQLPVSYKDRNVSSSEVFSMSMFHQLHCLNSIRVRLGTLEGFINNTAAGIHRRDVFAPESHVNHCFDYLRQAIMCAGDLSLEHSVVPEEFGFNGWGTSHQCADWDAMWDIAVQHQYDQGVGQQANRDE</sequence>
<dbReference type="PANTHER" id="PTHR33365">
    <property type="entry name" value="YALI0B05434P"/>
    <property type="match status" value="1"/>
</dbReference>
<dbReference type="RefSeq" id="XP_043174261.1">
    <property type="nucleotide sequence ID" value="XM_043318326.1"/>
</dbReference>
<comment type="similarity">
    <text evidence="3">Belongs to the ustYa family.</text>
</comment>
<organism evidence="5 7">
    <name type="scientific">Alternaria atra</name>
    <dbReference type="NCBI Taxonomy" id="119953"/>
    <lineage>
        <taxon>Eukaryota</taxon>
        <taxon>Fungi</taxon>
        <taxon>Dikarya</taxon>
        <taxon>Ascomycota</taxon>
        <taxon>Pezizomycotina</taxon>
        <taxon>Dothideomycetes</taxon>
        <taxon>Pleosporomycetidae</taxon>
        <taxon>Pleosporales</taxon>
        <taxon>Pleosporineae</taxon>
        <taxon>Pleosporaceae</taxon>
        <taxon>Alternaria</taxon>
        <taxon>Alternaria sect. Ulocladioides</taxon>
    </lineage>
</organism>
<dbReference type="GO" id="GO:0043386">
    <property type="term" value="P:mycotoxin biosynthetic process"/>
    <property type="evidence" value="ECO:0007669"/>
    <property type="project" value="InterPro"/>
</dbReference>
<evidence type="ECO:0000313" key="5">
    <source>
        <dbReference type="EMBL" id="CAG5175349.1"/>
    </source>
</evidence>
<evidence type="ECO:0000313" key="7">
    <source>
        <dbReference type="Proteomes" id="UP000676310"/>
    </source>
</evidence>
<keyword evidence="4" id="KW-0812">Transmembrane</keyword>
<evidence type="ECO:0000256" key="4">
    <source>
        <dbReference type="SAM" id="Phobius"/>
    </source>
</evidence>
<reference evidence="5" key="1">
    <citation type="submission" date="2021-05" db="EMBL/GenBank/DDBJ databases">
        <authorList>
            <person name="Stam R."/>
        </authorList>
    </citation>
    <scope>NUCLEOTIDE SEQUENCE</scope>
    <source>
        <strain evidence="5">CS162</strain>
    </source>
</reference>
<proteinExistence type="inferred from homology"/>
<evidence type="ECO:0008006" key="8">
    <source>
        <dbReference type="Google" id="ProtNLM"/>
    </source>
</evidence>
<dbReference type="OrthoDB" id="3687641at2759"/>
<protein>
    <recommendedName>
        <fullName evidence="8">Oxidase ustYa</fullName>
    </recommendedName>
</protein>